<dbReference type="RefSeq" id="WP_311422450.1">
    <property type="nucleotide sequence ID" value="NZ_JAVREH010000007.1"/>
</dbReference>
<proteinExistence type="predicted"/>
<protein>
    <recommendedName>
        <fullName evidence="4">Amidohydrolase-related domain-containing protein</fullName>
    </recommendedName>
</protein>
<feature type="region of interest" description="Disordered" evidence="1">
    <location>
        <begin position="1"/>
        <end position="21"/>
    </location>
</feature>
<name>A0ABU2J9G9_9ACTN</name>
<sequence>MTGDDAEPSEPGGPRPRGVGSALTGRAAALTGRVTQLTHRARTGLDVIRSHRPGRAGAPSRGVAFVGTVWTGGDSEPAPGVVVLDGSGHVSHLGDDRSVLPADLLVLGGPNHWIVPGIVDAHVHLFSKSAAPDAEPELAGQLHTGVVGVRDLGAPSRLAIRWRTGHRPPPPGSPFIAVSGPIFTAIDGCPSRSGGPDGFAEPVTSPTHARWAVQRLAAEGIDVVKIALDGGGAGWAAPAPAVVRAIVDAAHAAGLPTVAHALTVTMVERALAARVDELAHTPTERLSPALIDRIAASSLSVTSTLQTFFSAGTGRAAAANAADLIAAGVQVRYGTGLGNSGTRPGVDPRELDRLADAGLGRLGALRAATEWSATAGGMRRRTGRIILGEAAALVLLPASPLVEPGIWRTPSAVFADQRLTVAPNAQPQQGASTTRPGSAAHAPADPESR</sequence>
<dbReference type="InterPro" id="IPR032466">
    <property type="entry name" value="Metal_Hydrolase"/>
</dbReference>
<dbReference type="EMBL" id="JAVREH010000007">
    <property type="protein sequence ID" value="MDT0261294.1"/>
    <property type="molecule type" value="Genomic_DNA"/>
</dbReference>
<dbReference type="SUPFAM" id="SSF51556">
    <property type="entry name" value="Metallo-dependent hydrolases"/>
    <property type="match status" value="1"/>
</dbReference>
<gene>
    <name evidence="2" type="ORF">RM423_07785</name>
</gene>
<dbReference type="Gene3D" id="3.30.110.90">
    <property type="entry name" value="Amidohydrolase"/>
    <property type="match status" value="1"/>
</dbReference>
<evidence type="ECO:0000256" key="1">
    <source>
        <dbReference type="SAM" id="MobiDB-lite"/>
    </source>
</evidence>
<dbReference type="InterPro" id="IPR051781">
    <property type="entry name" value="Metallo-dep_Hydrolase"/>
</dbReference>
<dbReference type="PANTHER" id="PTHR43135:SF3">
    <property type="entry name" value="ALPHA-D-RIBOSE 1-METHYLPHOSPHONATE 5-TRIPHOSPHATE DIPHOSPHATASE"/>
    <property type="match status" value="1"/>
</dbReference>
<dbReference type="InterPro" id="IPR011059">
    <property type="entry name" value="Metal-dep_hydrolase_composite"/>
</dbReference>
<evidence type="ECO:0000313" key="2">
    <source>
        <dbReference type="EMBL" id="MDT0261294.1"/>
    </source>
</evidence>
<comment type="caution">
    <text evidence="2">The sequence shown here is derived from an EMBL/GenBank/DDBJ whole genome shotgun (WGS) entry which is preliminary data.</text>
</comment>
<dbReference type="Gene3D" id="2.30.40.10">
    <property type="entry name" value="Urease, subunit C, domain 1"/>
    <property type="match status" value="1"/>
</dbReference>
<organism evidence="2 3">
    <name type="scientific">Jatrophihabitans lederbergiae</name>
    <dbReference type="NCBI Taxonomy" id="3075547"/>
    <lineage>
        <taxon>Bacteria</taxon>
        <taxon>Bacillati</taxon>
        <taxon>Actinomycetota</taxon>
        <taxon>Actinomycetes</taxon>
        <taxon>Jatrophihabitantales</taxon>
        <taxon>Jatrophihabitantaceae</taxon>
        <taxon>Jatrophihabitans</taxon>
    </lineage>
</organism>
<dbReference type="Proteomes" id="UP001183176">
    <property type="component" value="Unassembled WGS sequence"/>
</dbReference>
<reference evidence="3" key="1">
    <citation type="submission" date="2023-07" db="EMBL/GenBank/DDBJ databases">
        <title>30 novel species of actinomycetes from the DSMZ collection.</title>
        <authorList>
            <person name="Nouioui I."/>
        </authorList>
    </citation>
    <scope>NUCLEOTIDE SEQUENCE [LARGE SCALE GENOMIC DNA]</scope>
    <source>
        <strain evidence="3">DSM 44399</strain>
    </source>
</reference>
<dbReference type="Gene3D" id="3.40.50.10910">
    <property type="entry name" value="Amidohydrolase"/>
    <property type="match status" value="1"/>
</dbReference>
<feature type="compositionally biased region" description="Polar residues" evidence="1">
    <location>
        <begin position="423"/>
        <end position="436"/>
    </location>
</feature>
<feature type="region of interest" description="Disordered" evidence="1">
    <location>
        <begin position="420"/>
        <end position="449"/>
    </location>
</feature>
<feature type="compositionally biased region" description="Low complexity" evidence="1">
    <location>
        <begin position="9"/>
        <end position="21"/>
    </location>
</feature>
<evidence type="ECO:0000313" key="3">
    <source>
        <dbReference type="Proteomes" id="UP001183176"/>
    </source>
</evidence>
<evidence type="ECO:0008006" key="4">
    <source>
        <dbReference type="Google" id="ProtNLM"/>
    </source>
</evidence>
<dbReference type="PANTHER" id="PTHR43135">
    <property type="entry name" value="ALPHA-D-RIBOSE 1-METHYLPHOSPHONATE 5-TRIPHOSPHATE DIPHOSPHATASE"/>
    <property type="match status" value="1"/>
</dbReference>
<keyword evidence="3" id="KW-1185">Reference proteome</keyword>
<accession>A0ABU2J9G9</accession>
<dbReference type="Gene3D" id="1.20.58.520">
    <property type="entry name" value="Amidohydrolase"/>
    <property type="match status" value="1"/>
</dbReference>